<dbReference type="Proteomes" id="UP001055072">
    <property type="component" value="Unassembled WGS sequence"/>
</dbReference>
<organism evidence="1 2">
    <name type="scientific">Irpex rosettiformis</name>
    <dbReference type="NCBI Taxonomy" id="378272"/>
    <lineage>
        <taxon>Eukaryota</taxon>
        <taxon>Fungi</taxon>
        <taxon>Dikarya</taxon>
        <taxon>Basidiomycota</taxon>
        <taxon>Agaricomycotina</taxon>
        <taxon>Agaricomycetes</taxon>
        <taxon>Polyporales</taxon>
        <taxon>Irpicaceae</taxon>
        <taxon>Irpex</taxon>
    </lineage>
</organism>
<protein>
    <submittedName>
        <fullName evidence="1">Uncharacterized protein</fullName>
    </submittedName>
</protein>
<gene>
    <name evidence="1" type="ORF">BDY19DRAFT_992604</name>
</gene>
<evidence type="ECO:0000313" key="1">
    <source>
        <dbReference type="EMBL" id="KAI0090408.1"/>
    </source>
</evidence>
<keyword evidence="2" id="KW-1185">Reference proteome</keyword>
<evidence type="ECO:0000313" key="2">
    <source>
        <dbReference type="Proteomes" id="UP001055072"/>
    </source>
</evidence>
<reference evidence="1" key="1">
    <citation type="journal article" date="2021" name="Environ. Microbiol.">
        <title>Gene family expansions and transcriptome signatures uncover fungal adaptations to wood decay.</title>
        <authorList>
            <person name="Hage H."/>
            <person name="Miyauchi S."/>
            <person name="Viragh M."/>
            <person name="Drula E."/>
            <person name="Min B."/>
            <person name="Chaduli D."/>
            <person name="Navarro D."/>
            <person name="Favel A."/>
            <person name="Norest M."/>
            <person name="Lesage-Meessen L."/>
            <person name="Balint B."/>
            <person name="Merenyi Z."/>
            <person name="de Eugenio L."/>
            <person name="Morin E."/>
            <person name="Martinez A.T."/>
            <person name="Baldrian P."/>
            <person name="Stursova M."/>
            <person name="Martinez M.J."/>
            <person name="Novotny C."/>
            <person name="Magnuson J.K."/>
            <person name="Spatafora J.W."/>
            <person name="Maurice S."/>
            <person name="Pangilinan J."/>
            <person name="Andreopoulos W."/>
            <person name="LaButti K."/>
            <person name="Hundley H."/>
            <person name="Na H."/>
            <person name="Kuo A."/>
            <person name="Barry K."/>
            <person name="Lipzen A."/>
            <person name="Henrissat B."/>
            <person name="Riley R."/>
            <person name="Ahrendt S."/>
            <person name="Nagy L.G."/>
            <person name="Grigoriev I.V."/>
            <person name="Martin F."/>
            <person name="Rosso M.N."/>
        </authorList>
    </citation>
    <scope>NUCLEOTIDE SEQUENCE</scope>
    <source>
        <strain evidence="1">CBS 384.51</strain>
    </source>
</reference>
<name>A0ACB8U7W4_9APHY</name>
<comment type="caution">
    <text evidence="1">The sequence shown here is derived from an EMBL/GenBank/DDBJ whole genome shotgun (WGS) entry which is preliminary data.</text>
</comment>
<accession>A0ACB8U7W4</accession>
<dbReference type="EMBL" id="MU274908">
    <property type="protein sequence ID" value="KAI0090408.1"/>
    <property type="molecule type" value="Genomic_DNA"/>
</dbReference>
<sequence length="339" mass="37232">MSAPFGIPQEIPSAHTYALPFDEWADKLWPGDCHYPSPAQLPYRAFVEPNSSLCLDDTSKSPAIPVEGSLDIHDTGGDLTYDKGVDAIFNAPSDSFHPHSSEFYQPPGVPYQWENSLLLDPGIDNSIPSVGISNFPGALGNATPPSALPSDAVRLLDNPRSERSSVPFPGTSSRHMSYAHTHSTNSHSVYSPHVHASPNSLPNNTPIRARSRLKRGTGTPDYTSKNDNGDHLCSTCGKVIPRNRRQDFERHVSSHYPAERRRLFGAVLCCGLPIERYLAEVGQIPPGMEVMTFYGRSMVGGCGREFSRTDSLSRHLKKSVCVGDLKGGWHVRKRDIDIE</sequence>
<proteinExistence type="predicted"/>